<protein>
    <submittedName>
        <fullName evidence="10">Sterol desaturase family protein</fullName>
    </submittedName>
</protein>
<name>A0A9X1HMD6_9BACT</name>
<feature type="domain" description="Fatty acid hydroxylase" evidence="9">
    <location>
        <begin position="119"/>
        <end position="255"/>
    </location>
</feature>
<dbReference type="GO" id="GO:0006643">
    <property type="term" value="P:membrane lipid metabolic process"/>
    <property type="evidence" value="ECO:0007669"/>
    <property type="project" value="TreeGrafter"/>
</dbReference>
<evidence type="ECO:0000256" key="2">
    <source>
        <dbReference type="ARBA" id="ARBA00022692"/>
    </source>
</evidence>
<evidence type="ECO:0000256" key="4">
    <source>
        <dbReference type="ARBA" id="ARBA00023002"/>
    </source>
</evidence>
<dbReference type="InterPro" id="IPR051689">
    <property type="entry name" value="Sterol_desaturase/TMEM195"/>
</dbReference>
<dbReference type="GO" id="GO:0050479">
    <property type="term" value="F:glyceryl-ether monooxygenase activity"/>
    <property type="evidence" value="ECO:0007669"/>
    <property type="project" value="TreeGrafter"/>
</dbReference>
<dbReference type="GO" id="GO:0008610">
    <property type="term" value="P:lipid biosynthetic process"/>
    <property type="evidence" value="ECO:0007669"/>
    <property type="project" value="InterPro"/>
</dbReference>
<comment type="subcellular location">
    <subcellularLocation>
        <location evidence="1">Endomembrane system</location>
        <topology evidence="1">Multi-pass membrane protein</topology>
    </subcellularLocation>
</comment>
<dbReference type="GO" id="GO:0016020">
    <property type="term" value="C:membrane"/>
    <property type="evidence" value="ECO:0007669"/>
    <property type="project" value="GOC"/>
</dbReference>
<comment type="caution">
    <text evidence="10">The sequence shown here is derived from an EMBL/GenBank/DDBJ whole genome shotgun (WGS) entry which is preliminary data.</text>
</comment>
<dbReference type="GO" id="GO:0005506">
    <property type="term" value="F:iron ion binding"/>
    <property type="evidence" value="ECO:0007669"/>
    <property type="project" value="InterPro"/>
</dbReference>
<dbReference type="RefSeq" id="WP_225697186.1">
    <property type="nucleotide sequence ID" value="NZ_JAIXNE010000001.1"/>
</dbReference>
<evidence type="ECO:0000256" key="7">
    <source>
        <dbReference type="SAM" id="MobiDB-lite"/>
    </source>
</evidence>
<evidence type="ECO:0000256" key="1">
    <source>
        <dbReference type="ARBA" id="ARBA00004127"/>
    </source>
</evidence>
<proteinExistence type="predicted"/>
<sequence>MEEIFNEIWNGYAGYANYLWHEITHPSWHNYFYWLIGLSLFFFALEWIKPWNEHQPKFRKDFWLDVFYMFFNFFLFSLVIYNAASNVVVLFFNRMLESIGITNLVALEVMSWPVWAHLLLGFVVRDFVQWNTHRLLHRVPFLWEFHKVHHSVEQMGFAAHLRYHWMETIVYRSIEYIPLALIGIGLRDFFIIHIFTLAIGHFNHSNIRVNLGPLAYIFNNPQMHKWHHAYHMPAQRHYGVNFGITLSLWDYLFKTDYIPYDGKEIKLGFPGVEKFPHSFWKQITYGFSRPKKINTTPREESAVASASEKQAV</sequence>
<evidence type="ECO:0000313" key="11">
    <source>
        <dbReference type="Proteomes" id="UP001139409"/>
    </source>
</evidence>
<evidence type="ECO:0000313" key="10">
    <source>
        <dbReference type="EMBL" id="MCA6074081.1"/>
    </source>
</evidence>
<keyword evidence="4" id="KW-0560">Oxidoreductase</keyword>
<gene>
    <name evidence="10" type="ORF">LDX50_04335</name>
</gene>
<accession>A0A9X1HMD6</accession>
<keyword evidence="3 8" id="KW-1133">Transmembrane helix</keyword>
<keyword evidence="5" id="KW-0443">Lipid metabolism</keyword>
<feature type="transmembrane region" description="Helical" evidence="8">
    <location>
        <begin position="69"/>
        <end position="92"/>
    </location>
</feature>
<organism evidence="10 11">
    <name type="scientific">Fulvivirga sedimenti</name>
    <dbReference type="NCBI Taxonomy" id="2879465"/>
    <lineage>
        <taxon>Bacteria</taxon>
        <taxon>Pseudomonadati</taxon>
        <taxon>Bacteroidota</taxon>
        <taxon>Cytophagia</taxon>
        <taxon>Cytophagales</taxon>
        <taxon>Fulvivirgaceae</taxon>
        <taxon>Fulvivirga</taxon>
    </lineage>
</organism>
<dbReference type="GO" id="GO:0012505">
    <property type="term" value="C:endomembrane system"/>
    <property type="evidence" value="ECO:0007669"/>
    <property type="project" value="UniProtKB-SubCell"/>
</dbReference>
<evidence type="ECO:0000259" key="9">
    <source>
        <dbReference type="Pfam" id="PF04116"/>
    </source>
</evidence>
<keyword evidence="6 8" id="KW-0472">Membrane</keyword>
<feature type="transmembrane region" description="Helical" evidence="8">
    <location>
        <begin position="31"/>
        <end position="48"/>
    </location>
</feature>
<evidence type="ECO:0000256" key="5">
    <source>
        <dbReference type="ARBA" id="ARBA00023098"/>
    </source>
</evidence>
<evidence type="ECO:0000256" key="3">
    <source>
        <dbReference type="ARBA" id="ARBA00022989"/>
    </source>
</evidence>
<dbReference type="Pfam" id="PF04116">
    <property type="entry name" value="FA_hydroxylase"/>
    <property type="match status" value="1"/>
</dbReference>
<evidence type="ECO:0000256" key="8">
    <source>
        <dbReference type="SAM" id="Phobius"/>
    </source>
</evidence>
<dbReference type="Proteomes" id="UP001139409">
    <property type="component" value="Unassembled WGS sequence"/>
</dbReference>
<reference evidence="10" key="1">
    <citation type="submission" date="2021-09" db="EMBL/GenBank/DDBJ databases">
        <title>Fulvivirga sp. isolated from coastal sediment.</title>
        <authorList>
            <person name="Yu H."/>
        </authorList>
    </citation>
    <scope>NUCLEOTIDE SEQUENCE</scope>
    <source>
        <strain evidence="10">1062</strain>
    </source>
</reference>
<feature type="transmembrane region" description="Helical" evidence="8">
    <location>
        <begin position="176"/>
        <end position="199"/>
    </location>
</feature>
<dbReference type="PANTHER" id="PTHR21624">
    <property type="entry name" value="STEROL DESATURASE-RELATED PROTEIN"/>
    <property type="match status" value="1"/>
</dbReference>
<keyword evidence="2 8" id="KW-0812">Transmembrane</keyword>
<dbReference type="InterPro" id="IPR006694">
    <property type="entry name" value="Fatty_acid_hydroxylase"/>
</dbReference>
<evidence type="ECO:0000256" key="6">
    <source>
        <dbReference type="ARBA" id="ARBA00023136"/>
    </source>
</evidence>
<dbReference type="EMBL" id="JAIXNE010000001">
    <property type="protein sequence ID" value="MCA6074081.1"/>
    <property type="molecule type" value="Genomic_DNA"/>
</dbReference>
<dbReference type="PANTHER" id="PTHR21624:SF1">
    <property type="entry name" value="ALKYLGLYCEROL MONOOXYGENASE"/>
    <property type="match status" value="1"/>
</dbReference>
<dbReference type="AlphaFoldDB" id="A0A9X1HMD6"/>
<feature type="region of interest" description="Disordered" evidence="7">
    <location>
        <begin position="291"/>
        <end position="312"/>
    </location>
</feature>
<keyword evidence="11" id="KW-1185">Reference proteome</keyword>